<name>A0A2S6ILW5_9FLAO</name>
<proteinExistence type="predicted"/>
<accession>A0A2S6ILW5</accession>
<dbReference type="AlphaFoldDB" id="A0A2S6ILW5"/>
<dbReference type="Proteomes" id="UP000239002">
    <property type="component" value="Unassembled WGS sequence"/>
</dbReference>
<sequence length="140" mass="16498">MLIKFPLMNISFESWTEGFAEYDTVFLSDLEVCYSKREQLINQKYVDGNGHVYEIIDHYFNESSWKKIFKNTLCIYKGELILKRDVDNLNFVEFKESIKVKIMKSFGFKPNDENFIEICKSIDFTRNYSDIIKIACGGNP</sequence>
<protein>
    <submittedName>
        <fullName evidence="1">Uncharacterized protein</fullName>
    </submittedName>
</protein>
<keyword evidence="2" id="KW-1185">Reference proteome</keyword>
<organism evidence="1 2">
    <name type="scientific">Nonlabens xylanidelens</name>
    <dbReference type="NCBI Taxonomy" id="191564"/>
    <lineage>
        <taxon>Bacteria</taxon>
        <taxon>Pseudomonadati</taxon>
        <taxon>Bacteroidota</taxon>
        <taxon>Flavobacteriia</taxon>
        <taxon>Flavobacteriales</taxon>
        <taxon>Flavobacteriaceae</taxon>
        <taxon>Nonlabens</taxon>
    </lineage>
</organism>
<evidence type="ECO:0000313" key="1">
    <source>
        <dbReference type="EMBL" id="PPK95166.1"/>
    </source>
</evidence>
<dbReference type="EMBL" id="PTJE01000003">
    <property type="protein sequence ID" value="PPK95166.1"/>
    <property type="molecule type" value="Genomic_DNA"/>
</dbReference>
<evidence type="ECO:0000313" key="2">
    <source>
        <dbReference type="Proteomes" id="UP000239002"/>
    </source>
</evidence>
<reference evidence="1 2" key="1">
    <citation type="submission" date="2018-02" db="EMBL/GenBank/DDBJ databases">
        <title>Genomic Encyclopedia of Archaeal and Bacterial Type Strains, Phase II (KMG-II): from individual species to whole genera.</title>
        <authorList>
            <person name="Goeker M."/>
        </authorList>
    </citation>
    <scope>NUCLEOTIDE SEQUENCE [LARGE SCALE GENOMIC DNA]</scope>
    <source>
        <strain evidence="1 2">DSM 16809</strain>
    </source>
</reference>
<comment type="caution">
    <text evidence="1">The sequence shown here is derived from an EMBL/GenBank/DDBJ whole genome shotgun (WGS) entry which is preliminary data.</text>
</comment>
<gene>
    <name evidence="1" type="ORF">LY01_01919</name>
</gene>